<organism evidence="5 6">
    <name type="scientific">Corchorus olitorius</name>
    <dbReference type="NCBI Taxonomy" id="93759"/>
    <lineage>
        <taxon>Eukaryota</taxon>
        <taxon>Viridiplantae</taxon>
        <taxon>Streptophyta</taxon>
        <taxon>Embryophyta</taxon>
        <taxon>Tracheophyta</taxon>
        <taxon>Spermatophyta</taxon>
        <taxon>Magnoliopsida</taxon>
        <taxon>eudicotyledons</taxon>
        <taxon>Gunneridae</taxon>
        <taxon>Pentapetalae</taxon>
        <taxon>rosids</taxon>
        <taxon>malvids</taxon>
        <taxon>Malvales</taxon>
        <taxon>Malvaceae</taxon>
        <taxon>Grewioideae</taxon>
        <taxon>Apeibeae</taxon>
        <taxon>Corchorus</taxon>
    </lineage>
</organism>
<name>A0A1R3KCA7_9ROSI</name>
<evidence type="ECO:0000256" key="3">
    <source>
        <dbReference type="SAM" id="SignalP"/>
    </source>
</evidence>
<protein>
    <recommendedName>
        <fullName evidence="4">Bifunctional inhibitor/plant lipid transfer protein/seed storage helical domain-containing protein</fullName>
    </recommendedName>
</protein>
<feature type="signal peptide" evidence="3">
    <location>
        <begin position="1"/>
        <end position="29"/>
    </location>
</feature>
<keyword evidence="6" id="KW-1185">Reference proteome</keyword>
<sequence>MKRVSFVALCMVALAVVVVFLGETHTAEAATCSLTELTPCAPAYVSGSPPSTQCCTKLKEQEPCFCEYLKDPSLKQYINNPNAKRIASTCGVTYPNC</sequence>
<keyword evidence="2" id="KW-0446">Lipid-binding</keyword>
<dbReference type="Proteomes" id="UP000187203">
    <property type="component" value="Unassembled WGS sequence"/>
</dbReference>
<dbReference type="Pfam" id="PF00234">
    <property type="entry name" value="Tryp_alpha_amyl"/>
    <property type="match status" value="1"/>
</dbReference>
<evidence type="ECO:0000259" key="4">
    <source>
        <dbReference type="SMART" id="SM00499"/>
    </source>
</evidence>
<dbReference type="PANTHER" id="PTHR33214:SF44">
    <property type="entry name" value="NON-SPECIFIC LIPID TRANSFER PROTEIN GPI-ANCHORED 33"/>
    <property type="match status" value="1"/>
</dbReference>
<dbReference type="CDD" id="cd01959">
    <property type="entry name" value="nsLTP2"/>
    <property type="match status" value="1"/>
</dbReference>
<dbReference type="SUPFAM" id="SSF47699">
    <property type="entry name" value="Bifunctional inhibitor/lipid-transfer protein/seed storage 2S albumin"/>
    <property type="match status" value="1"/>
</dbReference>
<evidence type="ECO:0000313" key="5">
    <source>
        <dbReference type="EMBL" id="OMP04713.1"/>
    </source>
</evidence>
<feature type="chain" id="PRO_5013340176" description="Bifunctional inhibitor/plant lipid transfer protein/seed storage helical domain-containing protein" evidence="3">
    <location>
        <begin position="30"/>
        <end position="97"/>
    </location>
</feature>
<evidence type="ECO:0000313" key="6">
    <source>
        <dbReference type="Proteomes" id="UP000187203"/>
    </source>
</evidence>
<comment type="caution">
    <text evidence="5">The sequence shown here is derived from an EMBL/GenBank/DDBJ whole genome shotgun (WGS) entry which is preliminary data.</text>
</comment>
<dbReference type="InterPro" id="IPR036312">
    <property type="entry name" value="Bifun_inhib/LTP/seed_sf"/>
</dbReference>
<proteinExistence type="predicted"/>
<dbReference type="STRING" id="93759.A0A1R3KCA7"/>
<dbReference type="OrthoDB" id="665742at2759"/>
<dbReference type="Gene3D" id="1.10.110.10">
    <property type="entry name" value="Plant lipid-transfer and hydrophobic proteins"/>
    <property type="match status" value="1"/>
</dbReference>
<dbReference type="GO" id="GO:0006869">
    <property type="term" value="P:lipid transport"/>
    <property type="evidence" value="ECO:0007669"/>
    <property type="project" value="InterPro"/>
</dbReference>
<keyword evidence="3" id="KW-0732">Signal</keyword>
<dbReference type="InterPro" id="IPR033872">
    <property type="entry name" value="nsLTP2"/>
</dbReference>
<evidence type="ECO:0000256" key="2">
    <source>
        <dbReference type="ARBA" id="ARBA00023121"/>
    </source>
</evidence>
<accession>A0A1R3KCA7</accession>
<gene>
    <name evidence="5" type="ORF">COLO4_09369</name>
</gene>
<reference evidence="6" key="1">
    <citation type="submission" date="2013-09" db="EMBL/GenBank/DDBJ databases">
        <title>Corchorus olitorius genome sequencing.</title>
        <authorList>
            <person name="Alam M."/>
            <person name="Haque M.S."/>
            <person name="Islam M.S."/>
            <person name="Emdad E.M."/>
            <person name="Islam M.M."/>
            <person name="Ahmed B."/>
            <person name="Halim A."/>
            <person name="Hossen Q.M.M."/>
            <person name="Hossain M.Z."/>
            <person name="Ahmed R."/>
            <person name="Khan M.M."/>
            <person name="Islam R."/>
            <person name="Rashid M.M."/>
            <person name="Khan S.A."/>
            <person name="Rahman M.S."/>
            <person name="Alam M."/>
            <person name="Yahiya A.S."/>
            <person name="Khan M.S."/>
            <person name="Azam M.S."/>
            <person name="Haque T."/>
            <person name="Lashkar M.Z.H."/>
            <person name="Akhand A.I."/>
            <person name="Morshed G."/>
            <person name="Roy S."/>
            <person name="Uddin K.S."/>
            <person name="Rabeya T."/>
            <person name="Hossain A.S."/>
            <person name="Chowdhury A."/>
            <person name="Snigdha A.R."/>
            <person name="Mortoza M.S."/>
            <person name="Matin S.A."/>
            <person name="Hoque S.M.E."/>
            <person name="Islam M.K."/>
            <person name="Roy D.K."/>
            <person name="Haider R."/>
            <person name="Moosa M.M."/>
            <person name="Elias S.M."/>
            <person name="Hasan A.M."/>
            <person name="Jahan S."/>
            <person name="Shafiuddin M."/>
            <person name="Mahmood N."/>
            <person name="Shommy N.S."/>
        </authorList>
    </citation>
    <scope>NUCLEOTIDE SEQUENCE [LARGE SCALE GENOMIC DNA]</scope>
    <source>
        <strain evidence="6">cv. O-4</strain>
    </source>
</reference>
<dbReference type="PANTHER" id="PTHR33214">
    <property type="entry name" value="BIFUNCTIONAL INHIBITOR/LIPID-TRANSFER PROTEIN/SEED STORAGE 2S ALBUMIN SUPERFAMILY PROTEIN"/>
    <property type="match status" value="1"/>
</dbReference>
<dbReference type="SMART" id="SM00499">
    <property type="entry name" value="AAI"/>
    <property type="match status" value="1"/>
</dbReference>
<feature type="domain" description="Bifunctional inhibitor/plant lipid transfer protein/seed storage helical" evidence="4">
    <location>
        <begin position="32"/>
        <end position="97"/>
    </location>
</feature>
<dbReference type="InterPro" id="IPR016140">
    <property type="entry name" value="Bifunc_inhib/LTP/seed_store"/>
</dbReference>
<keyword evidence="1" id="KW-0813">Transport</keyword>
<dbReference type="EMBL" id="AWUE01014229">
    <property type="protein sequence ID" value="OMP04713.1"/>
    <property type="molecule type" value="Genomic_DNA"/>
</dbReference>
<evidence type="ECO:0000256" key="1">
    <source>
        <dbReference type="ARBA" id="ARBA00022448"/>
    </source>
</evidence>
<dbReference type="GO" id="GO:0008289">
    <property type="term" value="F:lipid binding"/>
    <property type="evidence" value="ECO:0007669"/>
    <property type="project" value="UniProtKB-KW"/>
</dbReference>
<dbReference type="AlphaFoldDB" id="A0A1R3KCA7"/>